<accession>A0A401ZQN5</accession>
<protein>
    <submittedName>
        <fullName evidence="9">MFS transporter</fullName>
    </submittedName>
</protein>
<comment type="caution">
    <text evidence="9">The sequence shown here is derived from an EMBL/GenBank/DDBJ whole genome shotgun (WGS) entry which is preliminary data.</text>
</comment>
<dbReference type="GO" id="GO:0005886">
    <property type="term" value="C:plasma membrane"/>
    <property type="evidence" value="ECO:0007669"/>
    <property type="project" value="UniProtKB-SubCell"/>
</dbReference>
<keyword evidence="2" id="KW-0813">Transport</keyword>
<dbReference type="CDD" id="cd06173">
    <property type="entry name" value="MFS_MefA_like"/>
    <property type="match status" value="1"/>
</dbReference>
<evidence type="ECO:0000256" key="1">
    <source>
        <dbReference type="ARBA" id="ARBA00004651"/>
    </source>
</evidence>
<comment type="subcellular location">
    <subcellularLocation>
        <location evidence="1">Cell membrane</location>
        <topology evidence="1">Multi-pass membrane protein</topology>
    </subcellularLocation>
</comment>
<feature type="transmembrane region" description="Helical" evidence="7">
    <location>
        <begin position="230"/>
        <end position="252"/>
    </location>
</feature>
<proteinExistence type="predicted"/>
<dbReference type="GO" id="GO:0022857">
    <property type="term" value="F:transmembrane transporter activity"/>
    <property type="evidence" value="ECO:0007669"/>
    <property type="project" value="InterPro"/>
</dbReference>
<evidence type="ECO:0000313" key="10">
    <source>
        <dbReference type="Proteomes" id="UP000287224"/>
    </source>
</evidence>
<reference evidence="10" key="1">
    <citation type="submission" date="2018-12" db="EMBL/GenBank/DDBJ databases">
        <title>Tengunoibacter tsumagoiensis gen. nov., sp. nov., Dictyobacter kobayashii sp. nov., D. alpinus sp. nov., and D. joshuensis sp. nov. and description of Dictyobacteraceae fam. nov. within the order Ktedonobacterales isolated from Tengu-no-mugimeshi.</title>
        <authorList>
            <person name="Wang C.M."/>
            <person name="Zheng Y."/>
            <person name="Sakai Y."/>
            <person name="Toyoda A."/>
            <person name="Minakuchi Y."/>
            <person name="Abe K."/>
            <person name="Yokota A."/>
            <person name="Yabe S."/>
        </authorList>
    </citation>
    <scope>NUCLEOTIDE SEQUENCE [LARGE SCALE GENOMIC DNA]</scope>
    <source>
        <strain evidence="10">S-27</strain>
    </source>
</reference>
<dbReference type="Proteomes" id="UP000287224">
    <property type="component" value="Unassembled WGS sequence"/>
</dbReference>
<dbReference type="EMBL" id="BIFQ01000002">
    <property type="protein sequence ID" value="GCE09185.1"/>
    <property type="molecule type" value="Genomic_DNA"/>
</dbReference>
<keyword evidence="5 7" id="KW-1133">Transmembrane helix</keyword>
<keyword evidence="3" id="KW-1003">Cell membrane</keyword>
<keyword evidence="6 7" id="KW-0472">Membrane</keyword>
<keyword evidence="4 7" id="KW-0812">Transmembrane</keyword>
<dbReference type="PROSITE" id="PS50850">
    <property type="entry name" value="MFS"/>
    <property type="match status" value="1"/>
</dbReference>
<evidence type="ECO:0000256" key="7">
    <source>
        <dbReference type="SAM" id="Phobius"/>
    </source>
</evidence>
<feature type="transmembrane region" description="Helical" evidence="7">
    <location>
        <begin position="353"/>
        <end position="374"/>
    </location>
</feature>
<feature type="transmembrane region" description="Helical" evidence="7">
    <location>
        <begin position="12"/>
        <end position="36"/>
    </location>
</feature>
<sequence>MFVVLRNRNYALLWLGGLISTLGDWVLRGALPFYVYAHTGSALATGMAFIASTLPWIVLSSVAGVFVDRWNRKWTMIVADLARAMLLLLLLLVLYAPNLFWLVYVVSFTEACITQFFNPASLAFIPSIVGRNHLQKANALSSLSSSSARLLGPLLGGALLEIFGLGSTTLADSISYLCSAVLIALVLVAPNSEAEQVEASGGTVRAKWFAYWRDWLEGLRTVGQQKGIRTLFVAVGLGSLADGVINALFVLFPSAILGMEAAQYGAMLTALGIGSLLGSVCVGWLAKRLSLPRLFWLGWAGKGLIYLLAFNVRSFPLILALFTLSGVPTVSNQVSTQTLLQTSVEDRLRARVFGAYVATLSLLLLVGTGLGSILAVPLGILPLLDLGCAFFLLASLAALLLFIPSLALESGQSQETREHSTLPDHAGQHD</sequence>
<dbReference type="InterPro" id="IPR036259">
    <property type="entry name" value="MFS_trans_sf"/>
</dbReference>
<evidence type="ECO:0000259" key="8">
    <source>
        <dbReference type="PROSITE" id="PS50850"/>
    </source>
</evidence>
<dbReference type="PANTHER" id="PTHR23513">
    <property type="entry name" value="INTEGRAL MEMBRANE EFFLUX PROTEIN-RELATED"/>
    <property type="match status" value="1"/>
</dbReference>
<organism evidence="9 10">
    <name type="scientific">Dictyobacter aurantiacus</name>
    <dbReference type="NCBI Taxonomy" id="1936993"/>
    <lineage>
        <taxon>Bacteria</taxon>
        <taxon>Bacillati</taxon>
        <taxon>Chloroflexota</taxon>
        <taxon>Ktedonobacteria</taxon>
        <taxon>Ktedonobacterales</taxon>
        <taxon>Dictyobacteraceae</taxon>
        <taxon>Dictyobacter</taxon>
    </lineage>
</organism>
<evidence type="ECO:0000256" key="6">
    <source>
        <dbReference type="ARBA" id="ARBA00023136"/>
    </source>
</evidence>
<evidence type="ECO:0000313" key="9">
    <source>
        <dbReference type="EMBL" id="GCE09185.1"/>
    </source>
</evidence>
<evidence type="ECO:0000256" key="4">
    <source>
        <dbReference type="ARBA" id="ARBA00022692"/>
    </source>
</evidence>
<feature type="transmembrane region" description="Helical" evidence="7">
    <location>
        <begin position="264"/>
        <end position="286"/>
    </location>
</feature>
<dbReference type="InterPro" id="IPR020846">
    <property type="entry name" value="MFS_dom"/>
</dbReference>
<evidence type="ECO:0000256" key="2">
    <source>
        <dbReference type="ARBA" id="ARBA00022448"/>
    </source>
</evidence>
<dbReference type="SUPFAM" id="SSF103473">
    <property type="entry name" value="MFS general substrate transporter"/>
    <property type="match status" value="1"/>
</dbReference>
<dbReference type="OrthoDB" id="9775268at2"/>
<dbReference type="Gene3D" id="1.20.1250.20">
    <property type="entry name" value="MFS general substrate transporter like domains"/>
    <property type="match status" value="2"/>
</dbReference>
<dbReference type="AlphaFoldDB" id="A0A401ZQN5"/>
<name>A0A401ZQN5_9CHLR</name>
<evidence type="ECO:0000256" key="5">
    <source>
        <dbReference type="ARBA" id="ARBA00022989"/>
    </source>
</evidence>
<dbReference type="InterPro" id="IPR010290">
    <property type="entry name" value="TM_effector"/>
</dbReference>
<feature type="transmembrane region" description="Helical" evidence="7">
    <location>
        <begin position="380"/>
        <end position="403"/>
    </location>
</feature>
<dbReference type="RefSeq" id="WP_160146265.1">
    <property type="nucleotide sequence ID" value="NZ_BIFQ01000002.1"/>
</dbReference>
<keyword evidence="10" id="KW-1185">Reference proteome</keyword>
<dbReference type="PANTHER" id="PTHR23513:SF6">
    <property type="entry name" value="MAJOR FACILITATOR SUPERFAMILY ASSOCIATED DOMAIN-CONTAINING PROTEIN"/>
    <property type="match status" value="1"/>
</dbReference>
<gene>
    <name evidence="9" type="ORF">KDAU_65140</name>
</gene>
<evidence type="ECO:0000256" key="3">
    <source>
        <dbReference type="ARBA" id="ARBA00022475"/>
    </source>
</evidence>
<feature type="transmembrane region" description="Helical" evidence="7">
    <location>
        <begin position="315"/>
        <end position="332"/>
    </location>
</feature>
<dbReference type="Pfam" id="PF05977">
    <property type="entry name" value="MFS_3"/>
    <property type="match status" value="1"/>
</dbReference>
<feature type="transmembrane region" description="Helical" evidence="7">
    <location>
        <begin position="42"/>
        <end position="67"/>
    </location>
</feature>
<feature type="domain" description="Major facilitator superfamily (MFS) profile" evidence="8">
    <location>
        <begin position="227"/>
        <end position="430"/>
    </location>
</feature>